<evidence type="ECO:0000313" key="9">
    <source>
        <dbReference type="RefSeq" id="XP_029651216.2"/>
    </source>
</evidence>
<sequence>MELVFIGWYTYLHLSPSLSSKNMNKSSRKRSYSSISEDKNVETKNNADVHEQHENENYTKTKLKKAIDQEDRPTVEHTSVLNEINDLDFKISNISEYERKRQENVRDNVRFMASIGIFQAKHMFDATMPVKQKTNPKSKQKTTPKPKRVYTPTRRSARIQRIDPSGISLPSLPDVAEQEEKMERKPLGPLKMSDLVTNENTEDIAKVFAADLKSLSDAAEPLKLKTPTSASLQSFLSGFSRVKVTENQVRKVVESRIFSVVMHPSKEKILVGAGGKWGSIGLWDVGQGLADGGAVCFNPHTKPVNCLAFNPYNLDQLYSCSYDGTLRCGYFEKGIFEAIYYTPEEDDVLLRNFSFFDANTLFVSQSDGDVAIVDIRTKSGKPENLFTASHKGLRSVDIHPLKKEYFVTAGLDCTVSLWDLRATKKKPNKICSMSASRMVDSAYFSPLTGKYILSTAQDDRIRIYDSSKLSSSIPCLYSISHNNQTGRWLTKFRATWHPCREDLFISGSMNRPRQVELINDEGRCMMVLHHPELINSVQSLNEFHPTINAVVGANASGKLHVFK</sequence>
<evidence type="ECO:0000256" key="7">
    <source>
        <dbReference type="SAM" id="MobiDB-lite"/>
    </source>
</evidence>
<evidence type="ECO:0000313" key="10">
    <source>
        <dbReference type="RefSeq" id="XP_036369372.1"/>
    </source>
</evidence>
<dbReference type="AlphaFoldDB" id="A0A6P7TQI8"/>
<dbReference type="SMART" id="SM00320">
    <property type="entry name" value="WD40"/>
    <property type="match status" value="4"/>
</dbReference>
<evidence type="ECO:0000256" key="5">
    <source>
        <dbReference type="ARBA" id="ARBA00022737"/>
    </source>
</evidence>
<evidence type="ECO:0000313" key="11">
    <source>
        <dbReference type="RefSeq" id="XP_036369373.1"/>
    </source>
</evidence>
<keyword evidence="4 6" id="KW-0853">WD repeat</keyword>
<dbReference type="Gene3D" id="2.130.10.10">
    <property type="entry name" value="YVTN repeat-like/Quinoprotein amine dehydrogenase"/>
    <property type="match status" value="1"/>
</dbReference>
<feature type="compositionally biased region" description="Basic residues" evidence="7">
    <location>
        <begin position="134"/>
        <end position="148"/>
    </location>
</feature>
<keyword evidence="8" id="KW-1185">Reference proteome</keyword>
<dbReference type="KEGG" id="osn:115224452"/>
<evidence type="ECO:0000256" key="6">
    <source>
        <dbReference type="PROSITE-ProRule" id="PRU00221"/>
    </source>
</evidence>
<evidence type="ECO:0000256" key="3">
    <source>
        <dbReference type="ARBA" id="ARBA00021234"/>
    </source>
</evidence>
<name>A0A6P7TQI8_9MOLL</name>
<dbReference type="PANTHER" id="PTHR14773:SF0">
    <property type="entry name" value="WD REPEAT-CONTAINING PROTEIN 76"/>
    <property type="match status" value="1"/>
</dbReference>
<evidence type="ECO:0000313" key="8">
    <source>
        <dbReference type="Proteomes" id="UP000515154"/>
    </source>
</evidence>
<accession>A0A6P7TQI8</accession>
<dbReference type="SUPFAM" id="SSF50978">
    <property type="entry name" value="WD40 repeat-like"/>
    <property type="match status" value="1"/>
</dbReference>
<evidence type="ECO:0000256" key="2">
    <source>
        <dbReference type="ARBA" id="ARBA00005434"/>
    </source>
</evidence>
<comment type="similarity">
    <text evidence="2">Belongs to the WD repeat DDB2/WDR76 family.</text>
</comment>
<dbReference type="GO" id="GO:2000001">
    <property type="term" value="P:regulation of DNA damage checkpoint"/>
    <property type="evidence" value="ECO:0007669"/>
    <property type="project" value="TreeGrafter"/>
</dbReference>
<dbReference type="RefSeq" id="XP_036369373.1">
    <property type="nucleotide sequence ID" value="XM_036513480.1"/>
</dbReference>
<gene>
    <name evidence="9 10 11" type="primary">LOC115224452</name>
</gene>
<evidence type="ECO:0000256" key="4">
    <source>
        <dbReference type="ARBA" id="ARBA00022574"/>
    </source>
</evidence>
<reference evidence="9 10" key="1">
    <citation type="submission" date="2025-08" db="UniProtKB">
        <authorList>
            <consortium name="RefSeq"/>
        </authorList>
    </citation>
    <scope>IDENTIFICATION</scope>
</reference>
<proteinExistence type="inferred from homology"/>
<dbReference type="InterPro" id="IPR015943">
    <property type="entry name" value="WD40/YVTN_repeat-like_dom_sf"/>
</dbReference>
<dbReference type="RefSeq" id="XP_036369372.1">
    <property type="nucleotide sequence ID" value="XM_036513479.1"/>
</dbReference>
<protein>
    <recommendedName>
        <fullName evidence="3">WD repeat-containing protein 76</fullName>
    </recommendedName>
</protein>
<dbReference type="PANTHER" id="PTHR14773">
    <property type="entry name" value="WD REPEAT-CONTAINING PROTEIN 76"/>
    <property type="match status" value="1"/>
</dbReference>
<organism evidence="8 9">
    <name type="scientific">Octopus sinensis</name>
    <name type="common">East Asian common octopus</name>
    <dbReference type="NCBI Taxonomy" id="2607531"/>
    <lineage>
        <taxon>Eukaryota</taxon>
        <taxon>Metazoa</taxon>
        <taxon>Spiralia</taxon>
        <taxon>Lophotrochozoa</taxon>
        <taxon>Mollusca</taxon>
        <taxon>Cephalopoda</taxon>
        <taxon>Coleoidea</taxon>
        <taxon>Octopodiformes</taxon>
        <taxon>Octopoda</taxon>
        <taxon>Incirrata</taxon>
        <taxon>Octopodidae</taxon>
        <taxon>Octopus</taxon>
    </lineage>
</organism>
<dbReference type="GO" id="GO:0005634">
    <property type="term" value="C:nucleus"/>
    <property type="evidence" value="ECO:0007669"/>
    <property type="project" value="TreeGrafter"/>
</dbReference>
<feature type="compositionally biased region" description="Basic and acidic residues" evidence="7">
    <location>
        <begin position="36"/>
        <end position="60"/>
    </location>
</feature>
<dbReference type="PROSITE" id="PS50082">
    <property type="entry name" value="WD_REPEATS_2"/>
    <property type="match status" value="1"/>
</dbReference>
<dbReference type="InterPro" id="IPR001680">
    <property type="entry name" value="WD40_rpt"/>
</dbReference>
<evidence type="ECO:0000256" key="1">
    <source>
        <dbReference type="ARBA" id="ARBA00002530"/>
    </source>
</evidence>
<dbReference type="InterPro" id="IPR036322">
    <property type="entry name" value="WD40_repeat_dom_sf"/>
</dbReference>
<keyword evidence="5" id="KW-0677">Repeat</keyword>
<dbReference type="Proteomes" id="UP000515154">
    <property type="component" value="Linkage group LG25"/>
</dbReference>
<feature type="repeat" description="WD" evidence="6">
    <location>
        <begin position="386"/>
        <end position="428"/>
    </location>
</feature>
<dbReference type="InterPro" id="IPR050853">
    <property type="entry name" value="WD_repeat_DNA-damage-binding"/>
</dbReference>
<feature type="region of interest" description="Disordered" evidence="7">
    <location>
        <begin position="19"/>
        <end position="60"/>
    </location>
</feature>
<feature type="region of interest" description="Disordered" evidence="7">
    <location>
        <begin position="129"/>
        <end position="155"/>
    </location>
</feature>
<dbReference type="FunFam" id="2.130.10.10:FF:000180">
    <property type="entry name" value="WD repeat-containing protein 76"/>
    <property type="match status" value="1"/>
</dbReference>
<comment type="function">
    <text evidence="1">Specifically binds 5-hydroxymethylcytosine (5hmC), suggesting that it acts as a specific reader of 5hmC.</text>
</comment>
<dbReference type="Pfam" id="PF00400">
    <property type="entry name" value="WD40"/>
    <property type="match status" value="2"/>
</dbReference>
<dbReference type="GO" id="GO:0003677">
    <property type="term" value="F:DNA binding"/>
    <property type="evidence" value="ECO:0007669"/>
    <property type="project" value="TreeGrafter"/>
</dbReference>
<dbReference type="RefSeq" id="XP_029651216.2">
    <property type="nucleotide sequence ID" value="XM_029795356.2"/>
</dbReference>